<proteinExistence type="predicted"/>
<dbReference type="EMBL" id="JAMFTS010000001">
    <property type="protein sequence ID" value="KAJ4802510.1"/>
    <property type="molecule type" value="Genomic_DNA"/>
</dbReference>
<reference evidence="2" key="1">
    <citation type="submission" date="2022-08" db="EMBL/GenBank/DDBJ databases">
        <authorList>
            <person name="Marques A."/>
        </authorList>
    </citation>
    <scope>NUCLEOTIDE SEQUENCE</scope>
    <source>
        <strain evidence="2">RhyPub2mFocal</strain>
        <tissue evidence="2">Leaves</tissue>
    </source>
</reference>
<comment type="caution">
    <text evidence="2">The sequence shown here is derived from an EMBL/GenBank/DDBJ whole genome shotgun (WGS) entry which is preliminary data.</text>
</comment>
<gene>
    <name evidence="2" type="ORF">LUZ62_015076</name>
</gene>
<dbReference type="AlphaFoldDB" id="A0AAV8GE99"/>
<accession>A0AAV8GE99</accession>
<dbReference type="Proteomes" id="UP001140206">
    <property type="component" value="Chromosome 1"/>
</dbReference>
<evidence type="ECO:0000313" key="2">
    <source>
        <dbReference type="EMBL" id="KAJ4802510.1"/>
    </source>
</evidence>
<organism evidence="2 3">
    <name type="scientific">Rhynchospora pubera</name>
    <dbReference type="NCBI Taxonomy" id="906938"/>
    <lineage>
        <taxon>Eukaryota</taxon>
        <taxon>Viridiplantae</taxon>
        <taxon>Streptophyta</taxon>
        <taxon>Embryophyta</taxon>
        <taxon>Tracheophyta</taxon>
        <taxon>Spermatophyta</taxon>
        <taxon>Magnoliopsida</taxon>
        <taxon>Liliopsida</taxon>
        <taxon>Poales</taxon>
        <taxon>Cyperaceae</taxon>
        <taxon>Cyperoideae</taxon>
        <taxon>Rhynchosporeae</taxon>
        <taxon>Rhynchospora</taxon>
    </lineage>
</organism>
<name>A0AAV8GE99_9POAL</name>
<sequence length="209" mass="24042">MTLPPEIEKYANDLIQSYLLQEQALAFSPEKLQSKLSASENVCHLLEEQVFELESRLKKITTQIEQRKAEVKMNTKALLKCMEDKAAMVVSCKRLASLCDELERKCSSCERELSRYMESPEENKRENEELSAISQQEQLPEEAEIEALEKDKIGQAMHLVKAEQEVASLSLENRLLEHKHDKLLVLERFEEPKEIVIISSPEATRLENA</sequence>
<dbReference type="PANTHER" id="PTHR35689">
    <property type="entry name" value="EARLY ENDOSOME ANTIGEN"/>
    <property type="match status" value="1"/>
</dbReference>
<protein>
    <submittedName>
        <fullName evidence="2">SKIP interacting protein 16</fullName>
    </submittedName>
</protein>
<keyword evidence="3" id="KW-1185">Reference proteome</keyword>
<feature type="region of interest" description="Disordered" evidence="1">
    <location>
        <begin position="118"/>
        <end position="138"/>
    </location>
</feature>
<evidence type="ECO:0000256" key="1">
    <source>
        <dbReference type="SAM" id="MobiDB-lite"/>
    </source>
</evidence>
<evidence type="ECO:0000313" key="3">
    <source>
        <dbReference type="Proteomes" id="UP001140206"/>
    </source>
</evidence>
<dbReference type="PANTHER" id="PTHR35689:SF1">
    <property type="entry name" value="EARLY ENDOSOME ANTIGEN"/>
    <property type="match status" value="1"/>
</dbReference>